<evidence type="ECO:0000313" key="2">
    <source>
        <dbReference type="EMBL" id="OLQ01629.1"/>
    </source>
</evidence>
<protein>
    <submittedName>
        <fullName evidence="2">Uncharacterized protein</fullName>
    </submittedName>
</protein>
<feature type="region of interest" description="Disordered" evidence="1">
    <location>
        <begin position="221"/>
        <end position="257"/>
    </location>
</feature>
<accession>A0A1Q9E2K9</accession>
<proteinExistence type="predicted"/>
<sequence length="477" mass="51631">MHPDKFRGLALLNALMALPTFSRDRSVREQIHGLERVADEYQRVTGRQPGEDVMLGTLVRCLPKAIKQHVQLQMADTSTYQSVRDYVLGYELTTTSWTSAKMHQAFGVVPMPSTGDQGPVPMEVDVLQKKGKDKDGKPQKGNGQGKQQEGKGGAQQQQQPGKGKDKDGKPQKGNGQGKQQEGKGGAQQQQQPGKGNRANVARQNCGKKGHYANEYWNPRVQQVQSQSQGSDAASTVGVASTVGPSASQVAPSTASTQKRIARVEIDIRGQMNRGQRTPTIGDPVPVPTVAPVICRLQNRWYQQRPRPQKHVEDLRRRTSALGGRSMQRLPERLEDADHALFYSDDISGHLRDLEPKPQEAAWFRQASGDWRDRYSPAQASPPATAQEEALFLSSIPAGSTSESSLATEISGCASARPCLGTCAGTEGAVTRGPQRDGTSHSLAGTLMPNPAANAQLGHHGHFLHDSAGLQHDCNTAN</sequence>
<evidence type="ECO:0000313" key="3">
    <source>
        <dbReference type="Proteomes" id="UP000186817"/>
    </source>
</evidence>
<reference evidence="2 3" key="1">
    <citation type="submission" date="2016-02" db="EMBL/GenBank/DDBJ databases">
        <title>Genome analysis of coral dinoflagellate symbionts highlights evolutionary adaptations to a symbiotic lifestyle.</title>
        <authorList>
            <person name="Aranda M."/>
            <person name="Li Y."/>
            <person name="Liew Y.J."/>
            <person name="Baumgarten S."/>
            <person name="Simakov O."/>
            <person name="Wilson M."/>
            <person name="Piel J."/>
            <person name="Ashoor H."/>
            <person name="Bougouffa S."/>
            <person name="Bajic V.B."/>
            <person name="Ryu T."/>
            <person name="Ravasi T."/>
            <person name="Bayer T."/>
            <person name="Micklem G."/>
            <person name="Kim H."/>
            <person name="Bhak J."/>
            <person name="Lajeunesse T.C."/>
            <person name="Voolstra C.R."/>
        </authorList>
    </citation>
    <scope>NUCLEOTIDE SEQUENCE [LARGE SCALE GENOMIC DNA]</scope>
    <source>
        <strain evidence="2 3">CCMP2467</strain>
    </source>
</reference>
<dbReference type="Proteomes" id="UP000186817">
    <property type="component" value="Unassembled WGS sequence"/>
</dbReference>
<keyword evidence="3" id="KW-1185">Reference proteome</keyword>
<comment type="caution">
    <text evidence="2">The sequence shown here is derived from an EMBL/GenBank/DDBJ whole genome shotgun (WGS) entry which is preliminary data.</text>
</comment>
<feature type="region of interest" description="Disordered" evidence="1">
    <location>
        <begin position="129"/>
        <end position="201"/>
    </location>
</feature>
<evidence type="ECO:0000256" key="1">
    <source>
        <dbReference type="SAM" id="MobiDB-lite"/>
    </source>
</evidence>
<dbReference type="EMBL" id="LSRX01000285">
    <property type="protein sequence ID" value="OLQ01629.1"/>
    <property type="molecule type" value="Genomic_DNA"/>
</dbReference>
<dbReference type="AlphaFoldDB" id="A0A1Q9E2K9"/>
<feature type="compositionally biased region" description="Polar residues" evidence="1">
    <location>
        <begin position="242"/>
        <end position="257"/>
    </location>
</feature>
<name>A0A1Q9E2K9_SYMMI</name>
<organism evidence="2 3">
    <name type="scientific">Symbiodinium microadriaticum</name>
    <name type="common">Dinoflagellate</name>
    <name type="synonym">Zooxanthella microadriatica</name>
    <dbReference type="NCBI Taxonomy" id="2951"/>
    <lineage>
        <taxon>Eukaryota</taxon>
        <taxon>Sar</taxon>
        <taxon>Alveolata</taxon>
        <taxon>Dinophyceae</taxon>
        <taxon>Suessiales</taxon>
        <taxon>Symbiodiniaceae</taxon>
        <taxon>Symbiodinium</taxon>
    </lineage>
</organism>
<gene>
    <name evidence="2" type="ORF">AK812_SmicGene15598</name>
</gene>
<feature type="compositionally biased region" description="Low complexity" evidence="1">
    <location>
        <begin position="186"/>
        <end position="195"/>
    </location>
</feature>
<feature type="compositionally biased region" description="Basic and acidic residues" evidence="1">
    <location>
        <begin position="129"/>
        <end position="138"/>
    </location>
</feature>